<feature type="transmembrane region" description="Helical" evidence="1">
    <location>
        <begin position="132"/>
        <end position="155"/>
    </location>
</feature>
<feature type="transmembrane region" description="Helical" evidence="1">
    <location>
        <begin position="90"/>
        <end position="111"/>
    </location>
</feature>
<dbReference type="AlphaFoldDB" id="A0AA38X1S6"/>
<keyword evidence="3" id="KW-1185">Reference proteome</keyword>
<evidence type="ECO:0000313" key="2">
    <source>
        <dbReference type="EMBL" id="KAJ9605216.1"/>
    </source>
</evidence>
<keyword evidence="1" id="KW-0472">Membrane</keyword>
<evidence type="ECO:0008006" key="4">
    <source>
        <dbReference type="Google" id="ProtNLM"/>
    </source>
</evidence>
<sequence length="315" mass="34789">MSTQNYVTERQLVGVGYAMISVTTLIFGARTFIRIQQPKSIQADDYFLLLAYLCFLTLTILYIVLAPTMYRVTNASSGITPLYPGILSDSLFMIKIFFANTMIFWFTLWAVKFSFLALYRRLMRPTSQKVGIGGLFCIAWVCIAFATIRVIQIGVKAGNSSTPSSSWLALWGIVESAVAVIVGCCPGLYTRAKEVRSTRKSTSKKSTGQSYIYGSRGYEKQTAGPNNEAKVGYETTISAGRRSPNAVASHSRSIELKRIPSKAGNQKNSQKGIGTFWVGDETSSQEELNSHNHIYVRSSVEVKDEDDLFPPGTAL</sequence>
<dbReference type="Proteomes" id="UP001172673">
    <property type="component" value="Unassembled WGS sequence"/>
</dbReference>
<protein>
    <recommendedName>
        <fullName evidence="4">Integral membrane protein</fullName>
    </recommendedName>
</protein>
<keyword evidence="1" id="KW-1133">Transmembrane helix</keyword>
<dbReference type="EMBL" id="JAPDRK010000017">
    <property type="protein sequence ID" value="KAJ9605216.1"/>
    <property type="molecule type" value="Genomic_DNA"/>
</dbReference>
<feature type="transmembrane region" description="Helical" evidence="1">
    <location>
        <begin position="167"/>
        <end position="189"/>
    </location>
</feature>
<gene>
    <name evidence="2" type="ORF">H2200_010606</name>
</gene>
<reference evidence="2" key="1">
    <citation type="submission" date="2022-10" db="EMBL/GenBank/DDBJ databases">
        <title>Culturing micro-colonial fungi from biological soil crusts in the Mojave desert and describing Neophaeococcomyces mojavensis, and introducing the new genera and species Taxawa tesnikishii.</title>
        <authorList>
            <person name="Kurbessoian T."/>
            <person name="Stajich J.E."/>
        </authorList>
    </citation>
    <scope>NUCLEOTIDE SEQUENCE</scope>
    <source>
        <strain evidence="2">TK_41</strain>
    </source>
</reference>
<feature type="transmembrane region" description="Helical" evidence="1">
    <location>
        <begin position="45"/>
        <end position="70"/>
    </location>
</feature>
<evidence type="ECO:0000256" key="1">
    <source>
        <dbReference type="SAM" id="Phobius"/>
    </source>
</evidence>
<feature type="transmembrane region" description="Helical" evidence="1">
    <location>
        <begin position="12"/>
        <end position="33"/>
    </location>
</feature>
<comment type="caution">
    <text evidence="2">The sequence shown here is derived from an EMBL/GenBank/DDBJ whole genome shotgun (WGS) entry which is preliminary data.</text>
</comment>
<organism evidence="2 3">
    <name type="scientific">Cladophialophora chaetospira</name>
    <dbReference type="NCBI Taxonomy" id="386627"/>
    <lineage>
        <taxon>Eukaryota</taxon>
        <taxon>Fungi</taxon>
        <taxon>Dikarya</taxon>
        <taxon>Ascomycota</taxon>
        <taxon>Pezizomycotina</taxon>
        <taxon>Eurotiomycetes</taxon>
        <taxon>Chaetothyriomycetidae</taxon>
        <taxon>Chaetothyriales</taxon>
        <taxon>Herpotrichiellaceae</taxon>
        <taxon>Cladophialophora</taxon>
    </lineage>
</organism>
<dbReference type="PANTHER" id="PTHR33048:SF146">
    <property type="entry name" value="INTEGRAL MEMBRANE PROTEIN"/>
    <property type="match status" value="1"/>
</dbReference>
<accession>A0AA38X1S6</accession>
<name>A0AA38X1S6_9EURO</name>
<keyword evidence="1" id="KW-0812">Transmembrane</keyword>
<evidence type="ECO:0000313" key="3">
    <source>
        <dbReference type="Proteomes" id="UP001172673"/>
    </source>
</evidence>
<proteinExistence type="predicted"/>
<dbReference type="InterPro" id="IPR052337">
    <property type="entry name" value="SAT4-like"/>
</dbReference>
<dbReference type="PANTHER" id="PTHR33048">
    <property type="entry name" value="PTH11-LIKE INTEGRAL MEMBRANE PROTEIN (AFU_ORTHOLOGUE AFUA_5G11245)"/>
    <property type="match status" value="1"/>
</dbReference>